<name>A0A6A3JAX7_9STRA</name>
<dbReference type="GO" id="GO:0003677">
    <property type="term" value="F:DNA binding"/>
    <property type="evidence" value="ECO:0007669"/>
    <property type="project" value="TreeGrafter"/>
</dbReference>
<dbReference type="Pfam" id="PF03184">
    <property type="entry name" value="DDE_1"/>
    <property type="match status" value="1"/>
</dbReference>
<dbReference type="GO" id="GO:0005634">
    <property type="term" value="C:nucleus"/>
    <property type="evidence" value="ECO:0007669"/>
    <property type="project" value="TreeGrafter"/>
</dbReference>
<comment type="caution">
    <text evidence="3">The sequence shown here is derived from an EMBL/GenBank/DDBJ whole genome shotgun (WGS) entry which is preliminary data.</text>
</comment>
<protein>
    <recommendedName>
        <fullName evidence="2">DDE-1 domain-containing protein</fullName>
    </recommendedName>
</protein>
<reference evidence="3 5" key="1">
    <citation type="submission" date="2018-09" db="EMBL/GenBank/DDBJ databases">
        <title>Genomic investigation of the strawberry pathogen Phytophthora fragariae indicates pathogenicity is determined by transcriptional variation in three key races.</title>
        <authorList>
            <person name="Adams T.M."/>
            <person name="Armitage A.D."/>
            <person name="Sobczyk M.K."/>
            <person name="Bates H.J."/>
            <person name="Dunwell J.M."/>
            <person name="Nellist C.F."/>
            <person name="Harrison R.J."/>
        </authorList>
    </citation>
    <scope>NUCLEOTIDE SEQUENCE [LARGE SCALE GENOMIC DNA]</scope>
    <source>
        <strain evidence="3 5">SCRP249</strain>
        <strain evidence="4 6">SCRP333</strain>
    </source>
</reference>
<evidence type="ECO:0000256" key="1">
    <source>
        <dbReference type="SAM" id="MobiDB-lite"/>
    </source>
</evidence>
<dbReference type="InterPro" id="IPR004875">
    <property type="entry name" value="DDE_SF_endonuclease_dom"/>
</dbReference>
<gene>
    <name evidence="3" type="ORF">PR001_g21758</name>
    <name evidence="4" type="ORF">PR003_g22856</name>
</gene>
<dbReference type="EMBL" id="QXFV01002320">
    <property type="protein sequence ID" value="KAE8989495.1"/>
    <property type="molecule type" value="Genomic_DNA"/>
</dbReference>
<keyword evidence="6" id="KW-1185">Reference proteome</keyword>
<dbReference type="PANTHER" id="PTHR19303:SF74">
    <property type="entry name" value="POGO TRANSPOSABLE ELEMENT WITH KRAB DOMAIN"/>
    <property type="match status" value="1"/>
</dbReference>
<accession>A0A6A3JAX7</accession>
<sequence length="555" mass="62578">MTKVEPPWDQAVDAVMHGLSIRKAARIFPGVEREALRRRVHGLVDMHAKPGRRAVYLTRGHEQGVLEVVVARAHMGFCVEEPELRFIIRQCALANPPPAGVPPGFPNKWWIGRFVKRHKKELSWRKPHILDEKRAQHSTEEIVRGYASRLEPVVSGVAAEHVWNCDETAGGAIPPMYIFAGEHRKLGWLEDAVVGSVCAMTESSNINGNVFFHWLKLFVNNIGAVRPQVLIMDGHFSHLSQQAVEFAVANSIKLFLLPSHTSHFLQPLDVSVFRTFKHTYNDALASFPKMKGLGDAALPTRDDIPALTRVPFEKAFSPTNIRRGFFKTGIFPFNVDIILEMMVGSLSTQHKMQPPHYAALETSAFDLQLSVRQKQSLQRQGLDLDALNVVAIHAKKLVIPQVKPRSRGAFVTPSMTEGVLLTSVEMREVFNAHAELKTMRAEDTESNRLHRYMKRLEADRMKATKQQTAKQELMERREMRQEDVAALKARRVEQRSDAAQRRIEGKIAARNAKEAQQAANHKSGRRPAALEGEASKPQRKRRALHDITDAIQNLS</sequence>
<evidence type="ECO:0000313" key="4">
    <source>
        <dbReference type="EMBL" id="KAE9299970.1"/>
    </source>
</evidence>
<feature type="domain" description="DDE-1" evidence="2">
    <location>
        <begin position="165"/>
        <end position="283"/>
    </location>
</feature>
<evidence type="ECO:0000313" key="5">
    <source>
        <dbReference type="Proteomes" id="UP000429607"/>
    </source>
</evidence>
<dbReference type="AlphaFoldDB" id="A0A6A3JAX7"/>
<organism evidence="3 5">
    <name type="scientific">Phytophthora rubi</name>
    <dbReference type="NCBI Taxonomy" id="129364"/>
    <lineage>
        <taxon>Eukaryota</taxon>
        <taxon>Sar</taxon>
        <taxon>Stramenopiles</taxon>
        <taxon>Oomycota</taxon>
        <taxon>Peronosporomycetes</taxon>
        <taxon>Peronosporales</taxon>
        <taxon>Peronosporaceae</taxon>
        <taxon>Phytophthora</taxon>
    </lineage>
</organism>
<evidence type="ECO:0000313" key="3">
    <source>
        <dbReference type="EMBL" id="KAE8989495.1"/>
    </source>
</evidence>
<evidence type="ECO:0000313" key="6">
    <source>
        <dbReference type="Proteomes" id="UP000434957"/>
    </source>
</evidence>
<feature type="region of interest" description="Disordered" evidence="1">
    <location>
        <begin position="510"/>
        <end position="555"/>
    </location>
</feature>
<dbReference type="Proteomes" id="UP000434957">
    <property type="component" value="Unassembled WGS sequence"/>
</dbReference>
<dbReference type="PANTHER" id="PTHR19303">
    <property type="entry name" value="TRANSPOSON"/>
    <property type="match status" value="1"/>
</dbReference>
<proteinExistence type="predicted"/>
<dbReference type="EMBL" id="QXFT01002331">
    <property type="protein sequence ID" value="KAE9299970.1"/>
    <property type="molecule type" value="Genomic_DNA"/>
</dbReference>
<dbReference type="InterPro" id="IPR050863">
    <property type="entry name" value="CenT-Element_Derived"/>
</dbReference>
<evidence type="ECO:0000259" key="2">
    <source>
        <dbReference type="Pfam" id="PF03184"/>
    </source>
</evidence>
<dbReference type="Proteomes" id="UP000429607">
    <property type="component" value="Unassembled WGS sequence"/>
</dbReference>